<feature type="non-terminal residue" evidence="1">
    <location>
        <position position="1"/>
    </location>
</feature>
<dbReference type="EMBL" id="BKCJ011234555">
    <property type="protein sequence ID" value="GFD07897.1"/>
    <property type="molecule type" value="Genomic_DNA"/>
</dbReference>
<evidence type="ECO:0000313" key="1">
    <source>
        <dbReference type="EMBL" id="GFD07897.1"/>
    </source>
</evidence>
<comment type="caution">
    <text evidence="1">The sequence shown here is derived from an EMBL/GenBank/DDBJ whole genome shotgun (WGS) entry which is preliminary data.</text>
</comment>
<protein>
    <submittedName>
        <fullName evidence="1">Uncharacterized protein</fullName>
    </submittedName>
</protein>
<reference evidence="1" key="1">
    <citation type="journal article" date="2019" name="Sci. Rep.">
        <title>Draft genome of Tanacetum cinerariifolium, the natural source of mosquito coil.</title>
        <authorList>
            <person name="Yamashiro T."/>
            <person name="Shiraishi A."/>
            <person name="Satake H."/>
            <person name="Nakayama K."/>
        </authorList>
    </citation>
    <scope>NUCLEOTIDE SEQUENCE</scope>
</reference>
<name>A0A699TCK7_TANCI</name>
<dbReference type="AlphaFoldDB" id="A0A699TCK7"/>
<organism evidence="1">
    <name type="scientific">Tanacetum cinerariifolium</name>
    <name type="common">Dalmatian daisy</name>
    <name type="synonym">Chrysanthemum cinerariifolium</name>
    <dbReference type="NCBI Taxonomy" id="118510"/>
    <lineage>
        <taxon>Eukaryota</taxon>
        <taxon>Viridiplantae</taxon>
        <taxon>Streptophyta</taxon>
        <taxon>Embryophyta</taxon>
        <taxon>Tracheophyta</taxon>
        <taxon>Spermatophyta</taxon>
        <taxon>Magnoliopsida</taxon>
        <taxon>eudicotyledons</taxon>
        <taxon>Gunneridae</taxon>
        <taxon>Pentapetalae</taxon>
        <taxon>asterids</taxon>
        <taxon>campanulids</taxon>
        <taxon>Asterales</taxon>
        <taxon>Asteraceae</taxon>
        <taxon>Asteroideae</taxon>
        <taxon>Anthemideae</taxon>
        <taxon>Anthemidinae</taxon>
        <taxon>Tanacetum</taxon>
    </lineage>
</organism>
<accession>A0A699TCK7</accession>
<sequence>LLPPRKRIRGAVTASNYDDSTEESYEAYTKPDIDYHIWADIDVDIMAAEPATTGEMLELRLVLGVMERTRPSLRIEVPLRLELIRFQILRVLRESRGHRMLDASKQRVGMLDRIGVLERDNIRLRGMLCVERERVYSLQRQRT</sequence>
<gene>
    <name evidence="1" type="ORF">Tci_879866</name>
</gene>
<proteinExistence type="predicted"/>